<dbReference type="EMBL" id="JBGEHV010000026">
    <property type="protein sequence ID" value="MEY8040771.1"/>
    <property type="molecule type" value="Genomic_DNA"/>
</dbReference>
<dbReference type="SUPFAM" id="SSF53067">
    <property type="entry name" value="Actin-like ATPase domain"/>
    <property type="match status" value="1"/>
</dbReference>
<comment type="caution">
    <text evidence="2">The sequence shown here is derived from an EMBL/GenBank/DDBJ whole genome shotgun (WGS) entry which is preliminary data.</text>
</comment>
<dbReference type="Gene3D" id="3.30.420.40">
    <property type="match status" value="2"/>
</dbReference>
<evidence type="ECO:0000256" key="1">
    <source>
        <dbReference type="ARBA" id="ARBA00006479"/>
    </source>
</evidence>
<proteinExistence type="inferred from homology"/>
<gene>
    <name evidence="2" type="ORF">AB8O55_15290</name>
</gene>
<evidence type="ECO:0000313" key="3">
    <source>
        <dbReference type="Proteomes" id="UP001564626"/>
    </source>
</evidence>
<dbReference type="PANTHER" id="PTHR18964:SF173">
    <property type="entry name" value="GLUCOKINASE"/>
    <property type="match status" value="1"/>
</dbReference>
<accession>A0ABV4CI69</accession>
<keyword evidence="3" id="KW-1185">Reference proteome</keyword>
<dbReference type="InterPro" id="IPR000600">
    <property type="entry name" value="ROK"/>
</dbReference>
<dbReference type="PANTHER" id="PTHR18964">
    <property type="entry name" value="ROK (REPRESSOR, ORF, KINASE) FAMILY"/>
    <property type="match status" value="1"/>
</dbReference>
<reference evidence="2 3" key="1">
    <citation type="submission" date="2024-08" db="EMBL/GenBank/DDBJ databases">
        <title>Genome mining of Saccharopolyspora cebuensis PGLac3 from Nigerian medicinal plant.</title>
        <authorList>
            <person name="Ezeobiora C.E."/>
            <person name="Igbokwe N.H."/>
            <person name="Amin D.H."/>
            <person name="Mendie U.E."/>
        </authorList>
    </citation>
    <scope>NUCLEOTIDE SEQUENCE [LARGE SCALE GENOMIC DNA]</scope>
    <source>
        <strain evidence="2 3">PGLac3</strain>
    </source>
</reference>
<dbReference type="Pfam" id="PF00480">
    <property type="entry name" value="ROK"/>
    <property type="match status" value="1"/>
</dbReference>
<evidence type="ECO:0000313" key="2">
    <source>
        <dbReference type="EMBL" id="MEY8040771.1"/>
    </source>
</evidence>
<dbReference type="RefSeq" id="WP_345365181.1">
    <property type="nucleotide sequence ID" value="NZ_BAABII010000013.1"/>
</dbReference>
<comment type="similarity">
    <text evidence="1">Belongs to the ROK (NagC/XylR) family.</text>
</comment>
<organism evidence="2 3">
    <name type="scientific">Saccharopolyspora cebuensis</name>
    <dbReference type="NCBI Taxonomy" id="418759"/>
    <lineage>
        <taxon>Bacteria</taxon>
        <taxon>Bacillati</taxon>
        <taxon>Actinomycetota</taxon>
        <taxon>Actinomycetes</taxon>
        <taxon>Pseudonocardiales</taxon>
        <taxon>Pseudonocardiaceae</taxon>
        <taxon>Saccharopolyspora</taxon>
    </lineage>
</organism>
<dbReference type="InterPro" id="IPR043129">
    <property type="entry name" value="ATPase_NBD"/>
</dbReference>
<protein>
    <submittedName>
        <fullName evidence="2">ROK family protein</fullName>
    </submittedName>
</protein>
<name>A0ABV4CI69_9PSEU</name>
<dbReference type="Proteomes" id="UP001564626">
    <property type="component" value="Unassembled WGS sequence"/>
</dbReference>
<sequence length="351" mass="35540">MLTVGVDVGGTSVRASVVDPNGGVLDTERAATPPTAHELNEAIATTVRALCERYPVAAVGLAVAGFVSEDRRVVRFAPHLAWRHVAVADELAARLGVPVVLEHDANAAGIAEQRFGAATGARTATLVAIGTGIGAATVLDGEVFRGAHGVAPELGHLRVVPGGRPCSCGKRGCWERYCSGTALARTALERLAADPGAATALAEVDRTALTGLDVARAAEAGDPVARWAFEELARWLGEGLALVADVYDPEVVVIGGGVSGSAHLFLDRAEQHYADAVTGSGHRPVARVALAAFGAEATVVGAATLAREHVAAGREDAGRGDVGVGDVGRGGVAAVTGAGCGRRGAAERGDR</sequence>